<name>A0A0F9QK33_9ZZZZ</name>
<keyword evidence="2" id="KW-0812">Transmembrane</keyword>
<gene>
    <name evidence="3" type="ORF">LCGC14_0692820</name>
</gene>
<proteinExistence type="predicted"/>
<sequence length="151" mass="17421">MGQTQKNITKSKPVKQGMPKIRTDKTGPLEYPKYIPPPKRIVEDIEARYDDTSIWEIIWWLITRPHKIIYLIYKIVQLSNRIKKMTKEKSKTTFMATAKVIIALLVTVVGFFGLDITDEIQGALLAILGSGYFIVDWVQGYFTEDKPVKEE</sequence>
<feature type="compositionally biased region" description="Polar residues" evidence="1">
    <location>
        <begin position="1"/>
        <end position="10"/>
    </location>
</feature>
<keyword evidence="2" id="KW-0472">Membrane</keyword>
<feature type="transmembrane region" description="Helical" evidence="2">
    <location>
        <begin position="120"/>
        <end position="142"/>
    </location>
</feature>
<evidence type="ECO:0000256" key="1">
    <source>
        <dbReference type="SAM" id="MobiDB-lite"/>
    </source>
</evidence>
<keyword evidence="2" id="KW-1133">Transmembrane helix</keyword>
<reference evidence="3" key="1">
    <citation type="journal article" date="2015" name="Nature">
        <title>Complex archaea that bridge the gap between prokaryotes and eukaryotes.</title>
        <authorList>
            <person name="Spang A."/>
            <person name="Saw J.H."/>
            <person name="Jorgensen S.L."/>
            <person name="Zaremba-Niedzwiedzka K."/>
            <person name="Martijn J."/>
            <person name="Lind A.E."/>
            <person name="van Eijk R."/>
            <person name="Schleper C."/>
            <person name="Guy L."/>
            <person name="Ettema T.J."/>
        </authorList>
    </citation>
    <scope>NUCLEOTIDE SEQUENCE</scope>
</reference>
<dbReference type="AlphaFoldDB" id="A0A0F9QK33"/>
<evidence type="ECO:0000313" key="3">
    <source>
        <dbReference type="EMBL" id="KKN44470.1"/>
    </source>
</evidence>
<dbReference type="EMBL" id="LAZR01001449">
    <property type="protein sequence ID" value="KKN44470.1"/>
    <property type="molecule type" value="Genomic_DNA"/>
</dbReference>
<accession>A0A0F9QK33</accession>
<comment type="caution">
    <text evidence="3">The sequence shown here is derived from an EMBL/GenBank/DDBJ whole genome shotgun (WGS) entry which is preliminary data.</text>
</comment>
<feature type="region of interest" description="Disordered" evidence="1">
    <location>
        <begin position="1"/>
        <end position="25"/>
    </location>
</feature>
<evidence type="ECO:0000256" key="2">
    <source>
        <dbReference type="SAM" id="Phobius"/>
    </source>
</evidence>
<protein>
    <submittedName>
        <fullName evidence="3">Uncharacterized protein</fullName>
    </submittedName>
</protein>
<organism evidence="3">
    <name type="scientific">marine sediment metagenome</name>
    <dbReference type="NCBI Taxonomy" id="412755"/>
    <lineage>
        <taxon>unclassified sequences</taxon>
        <taxon>metagenomes</taxon>
        <taxon>ecological metagenomes</taxon>
    </lineage>
</organism>
<feature type="transmembrane region" description="Helical" evidence="2">
    <location>
        <begin position="94"/>
        <end position="114"/>
    </location>
</feature>